<dbReference type="InterPro" id="IPR011009">
    <property type="entry name" value="Kinase-like_dom_sf"/>
</dbReference>
<comment type="caution">
    <text evidence="2">The sequence shown here is derived from an EMBL/GenBank/DDBJ whole genome shotgun (WGS) entry which is preliminary data.</text>
</comment>
<organism evidence="2 3">
    <name type="scientific">Modicisalibacter xianhensis</name>
    <dbReference type="NCBI Taxonomy" id="442341"/>
    <lineage>
        <taxon>Bacteria</taxon>
        <taxon>Pseudomonadati</taxon>
        <taxon>Pseudomonadota</taxon>
        <taxon>Gammaproteobacteria</taxon>
        <taxon>Oceanospirillales</taxon>
        <taxon>Halomonadaceae</taxon>
        <taxon>Modicisalibacter</taxon>
    </lineage>
</organism>
<gene>
    <name evidence="2" type="ORF">DFO67_11030</name>
</gene>
<dbReference type="InterPro" id="IPR002575">
    <property type="entry name" value="Aminoglycoside_PTrfase"/>
</dbReference>
<dbReference type="SUPFAM" id="SSF56112">
    <property type="entry name" value="Protein kinase-like (PK-like)"/>
    <property type="match status" value="1"/>
</dbReference>
<protein>
    <submittedName>
        <fullName evidence="2">Thiamine kinase-like enzyme</fullName>
    </submittedName>
</protein>
<reference evidence="2 3" key="1">
    <citation type="submission" date="2019-03" db="EMBL/GenBank/DDBJ databases">
        <title>Freshwater and sediment microbial communities from various areas in North America, analyzing microbe dynamics in response to fracking.</title>
        <authorList>
            <person name="Lamendella R."/>
        </authorList>
    </citation>
    <scope>NUCLEOTIDE SEQUENCE [LARGE SCALE GENOMIC DNA]</scope>
    <source>
        <strain evidence="2 3">6_TX</strain>
    </source>
</reference>
<dbReference type="EMBL" id="SOEC01000010">
    <property type="protein sequence ID" value="TDX28330.1"/>
    <property type="molecule type" value="Genomic_DNA"/>
</dbReference>
<name>A0A4R8FPI4_9GAMM</name>
<evidence type="ECO:0000313" key="2">
    <source>
        <dbReference type="EMBL" id="TDX28330.1"/>
    </source>
</evidence>
<dbReference type="OrthoDB" id="6146956at2"/>
<dbReference type="Proteomes" id="UP000294489">
    <property type="component" value="Unassembled WGS sequence"/>
</dbReference>
<keyword evidence="2" id="KW-0418">Kinase</keyword>
<dbReference type="Pfam" id="PF01636">
    <property type="entry name" value="APH"/>
    <property type="match status" value="1"/>
</dbReference>
<accession>A0A4R8FPI4</accession>
<dbReference type="Gene3D" id="3.90.1200.10">
    <property type="match status" value="1"/>
</dbReference>
<proteinExistence type="predicted"/>
<keyword evidence="2" id="KW-0808">Transferase</keyword>
<evidence type="ECO:0000259" key="1">
    <source>
        <dbReference type="Pfam" id="PF01636"/>
    </source>
</evidence>
<sequence length="374" mass="41880">MPPVYTPFAMQLETLRAYLDTLGENIVDLRPMPDTGLAHDHVWIRRRNGADWVARLPKQSQMQLEPEANLVFQANCYQRASASGHTPELQAQLPIDATLPRGGLLVTAIHGRSSRLPEDLPGIAKALAAIHRLPLPVPAERPPLSSAVSPWQAMRDEIFSQARYFDTLSPDLLDATARRQIDTELAILDEDAVAVASIDAHRCLISFDAHPGNFLITPEGEAVLVDLEKCRYSHPGFDLAHASLYTSTTWDPASHAVLDIDSVLDFYRQWQSWLAADNPLVDAEALVATRRAMWLWSITWCAKWWNLHRRERDALVCGEDWSTSLSDPTLIAHVVGRVTHFLSTPIVARVVDETHQLQRHLTLNNFLCAGDHAR</sequence>
<dbReference type="RefSeq" id="WP_134018189.1">
    <property type="nucleotide sequence ID" value="NZ_SOEC01000010.1"/>
</dbReference>
<dbReference type="AlphaFoldDB" id="A0A4R8FPI4"/>
<evidence type="ECO:0000313" key="3">
    <source>
        <dbReference type="Proteomes" id="UP000294489"/>
    </source>
</evidence>
<dbReference type="GO" id="GO:0016301">
    <property type="term" value="F:kinase activity"/>
    <property type="evidence" value="ECO:0007669"/>
    <property type="project" value="UniProtKB-KW"/>
</dbReference>
<feature type="domain" description="Aminoglycoside phosphotransferase" evidence="1">
    <location>
        <begin position="39"/>
        <end position="253"/>
    </location>
</feature>